<evidence type="ECO:0000313" key="2">
    <source>
        <dbReference type="Proteomes" id="UP001500326"/>
    </source>
</evidence>
<comment type="caution">
    <text evidence="1">The sequence shown here is derived from an EMBL/GenBank/DDBJ whole genome shotgun (WGS) entry which is preliminary data.</text>
</comment>
<gene>
    <name evidence="1" type="ORF">GCM10009777_37970</name>
</gene>
<sequence>MAASAASLALNYVAADDDPWLGSPFEWILRVPSRTKGAIGELLVQEWAIARGLDVRRSPSSNADRIINGHRIEVKMSTLWRSGGFKFQQIRDQDYDHCLCLGISPFEVNAWLLPKDLLLEYVIGHMGQHTGASGSDTAWLGFQADDPYPWMAPYGDRLSTVAQLLTDAGDGRF</sequence>
<dbReference type="Proteomes" id="UP001500326">
    <property type="component" value="Unassembled WGS sequence"/>
</dbReference>
<organism evidence="1 2">
    <name type="scientific">Microbacterium pumilum</name>
    <dbReference type="NCBI Taxonomy" id="344165"/>
    <lineage>
        <taxon>Bacteria</taxon>
        <taxon>Bacillati</taxon>
        <taxon>Actinomycetota</taxon>
        <taxon>Actinomycetes</taxon>
        <taxon>Micrococcales</taxon>
        <taxon>Microbacteriaceae</taxon>
        <taxon>Microbacterium</taxon>
    </lineage>
</organism>
<name>A0ABN2T2H4_9MICO</name>
<proteinExistence type="predicted"/>
<accession>A0ABN2T2H4</accession>
<keyword evidence="2" id="KW-1185">Reference proteome</keyword>
<dbReference type="EMBL" id="BAAAOH010000001">
    <property type="protein sequence ID" value="GAA1997323.1"/>
    <property type="molecule type" value="Genomic_DNA"/>
</dbReference>
<evidence type="ECO:0000313" key="1">
    <source>
        <dbReference type="EMBL" id="GAA1997323.1"/>
    </source>
</evidence>
<protein>
    <submittedName>
        <fullName evidence="1">Uncharacterized protein</fullName>
    </submittedName>
</protein>
<dbReference type="RefSeq" id="WP_344066083.1">
    <property type="nucleotide sequence ID" value="NZ_BAAAOH010000001.1"/>
</dbReference>
<reference evidence="1 2" key="1">
    <citation type="journal article" date="2019" name="Int. J. Syst. Evol. Microbiol.">
        <title>The Global Catalogue of Microorganisms (GCM) 10K type strain sequencing project: providing services to taxonomists for standard genome sequencing and annotation.</title>
        <authorList>
            <consortium name="The Broad Institute Genomics Platform"/>
            <consortium name="The Broad Institute Genome Sequencing Center for Infectious Disease"/>
            <person name="Wu L."/>
            <person name="Ma J."/>
        </authorList>
    </citation>
    <scope>NUCLEOTIDE SEQUENCE [LARGE SCALE GENOMIC DNA]</scope>
    <source>
        <strain evidence="1 2">JCM 14902</strain>
    </source>
</reference>